<dbReference type="Proteomes" id="UP001595973">
    <property type="component" value="Unassembled WGS sequence"/>
</dbReference>
<feature type="region of interest" description="Disordered" evidence="8">
    <location>
        <begin position="245"/>
        <end position="266"/>
    </location>
</feature>
<evidence type="ECO:0000256" key="1">
    <source>
        <dbReference type="ARBA" id="ARBA00004417"/>
    </source>
</evidence>
<comment type="similarity">
    <text evidence="2">Belongs to the ABC transporter superfamily.</text>
</comment>
<evidence type="ECO:0000259" key="9">
    <source>
        <dbReference type="PROSITE" id="PS50893"/>
    </source>
</evidence>
<evidence type="ECO:0000256" key="6">
    <source>
        <dbReference type="ARBA" id="ARBA00022840"/>
    </source>
</evidence>
<dbReference type="PANTHER" id="PTHR43297">
    <property type="entry name" value="OLIGOPEPTIDE TRANSPORT ATP-BINDING PROTEIN APPD"/>
    <property type="match status" value="1"/>
</dbReference>
<name>A0ABV9KDY6_9RHOB</name>
<dbReference type="CDD" id="cd03257">
    <property type="entry name" value="ABC_NikE_OppD_transporters"/>
    <property type="match status" value="1"/>
</dbReference>
<dbReference type="GO" id="GO:0005524">
    <property type="term" value="F:ATP binding"/>
    <property type="evidence" value="ECO:0007669"/>
    <property type="project" value="UniProtKB-KW"/>
</dbReference>
<dbReference type="RefSeq" id="WP_380716342.1">
    <property type="nucleotide sequence ID" value="NZ_JBHSGI010000002.1"/>
</dbReference>
<dbReference type="Pfam" id="PF08352">
    <property type="entry name" value="oligo_HPY"/>
    <property type="match status" value="1"/>
</dbReference>
<dbReference type="InterPro" id="IPR003593">
    <property type="entry name" value="AAA+_ATPase"/>
</dbReference>
<dbReference type="SUPFAM" id="SSF52540">
    <property type="entry name" value="P-loop containing nucleoside triphosphate hydrolases"/>
    <property type="match status" value="1"/>
</dbReference>
<keyword evidence="7" id="KW-0472">Membrane</keyword>
<dbReference type="InterPro" id="IPR003439">
    <property type="entry name" value="ABC_transporter-like_ATP-bd"/>
</dbReference>
<evidence type="ECO:0000256" key="7">
    <source>
        <dbReference type="ARBA" id="ARBA00023136"/>
    </source>
</evidence>
<reference evidence="11" key="1">
    <citation type="journal article" date="2019" name="Int. J. Syst. Evol. Microbiol.">
        <title>The Global Catalogue of Microorganisms (GCM) 10K type strain sequencing project: providing services to taxonomists for standard genome sequencing and annotation.</title>
        <authorList>
            <consortium name="The Broad Institute Genomics Platform"/>
            <consortium name="The Broad Institute Genome Sequencing Center for Infectious Disease"/>
            <person name="Wu L."/>
            <person name="Ma J."/>
        </authorList>
    </citation>
    <scope>NUCLEOTIDE SEQUENCE [LARGE SCALE GENOMIC DNA]</scope>
    <source>
        <strain evidence="11">CGMCC 4.7283</strain>
    </source>
</reference>
<dbReference type="InterPro" id="IPR017871">
    <property type="entry name" value="ABC_transporter-like_CS"/>
</dbReference>
<keyword evidence="11" id="KW-1185">Reference proteome</keyword>
<evidence type="ECO:0000256" key="2">
    <source>
        <dbReference type="ARBA" id="ARBA00005417"/>
    </source>
</evidence>
<keyword evidence="3" id="KW-0813">Transport</keyword>
<evidence type="ECO:0000256" key="8">
    <source>
        <dbReference type="SAM" id="MobiDB-lite"/>
    </source>
</evidence>
<dbReference type="Gene3D" id="3.40.50.300">
    <property type="entry name" value="P-loop containing nucleotide triphosphate hydrolases"/>
    <property type="match status" value="1"/>
</dbReference>
<dbReference type="PROSITE" id="PS00211">
    <property type="entry name" value="ABC_TRANSPORTER_1"/>
    <property type="match status" value="1"/>
</dbReference>
<dbReference type="Pfam" id="PF00005">
    <property type="entry name" value="ABC_tran"/>
    <property type="match status" value="1"/>
</dbReference>
<organism evidence="10 11">
    <name type="scientific">Seohaeicola nanhaiensis</name>
    <dbReference type="NCBI Taxonomy" id="1387282"/>
    <lineage>
        <taxon>Bacteria</taxon>
        <taxon>Pseudomonadati</taxon>
        <taxon>Pseudomonadota</taxon>
        <taxon>Alphaproteobacteria</taxon>
        <taxon>Rhodobacterales</taxon>
        <taxon>Roseobacteraceae</taxon>
        <taxon>Seohaeicola</taxon>
    </lineage>
</organism>
<evidence type="ECO:0000256" key="3">
    <source>
        <dbReference type="ARBA" id="ARBA00022448"/>
    </source>
</evidence>
<dbReference type="EMBL" id="JBHSGI010000002">
    <property type="protein sequence ID" value="MFC4668108.1"/>
    <property type="molecule type" value="Genomic_DNA"/>
</dbReference>
<accession>A0ABV9KDY6</accession>
<protein>
    <submittedName>
        <fullName evidence="10">ABC transporter ATP-binding protein</fullName>
    </submittedName>
</protein>
<proteinExistence type="inferred from homology"/>
<dbReference type="NCBIfam" id="TIGR01727">
    <property type="entry name" value="oligo_HPY"/>
    <property type="match status" value="1"/>
</dbReference>
<dbReference type="SMART" id="SM00382">
    <property type="entry name" value="AAA"/>
    <property type="match status" value="1"/>
</dbReference>
<comment type="caution">
    <text evidence="10">The sequence shown here is derived from an EMBL/GenBank/DDBJ whole genome shotgun (WGS) entry which is preliminary data.</text>
</comment>
<keyword evidence="4" id="KW-1003">Cell membrane</keyword>
<evidence type="ECO:0000313" key="11">
    <source>
        <dbReference type="Proteomes" id="UP001595973"/>
    </source>
</evidence>
<dbReference type="InterPro" id="IPR027417">
    <property type="entry name" value="P-loop_NTPase"/>
</dbReference>
<comment type="subcellular location">
    <subcellularLocation>
        <location evidence="1">Cell inner membrane</location>
        <topology evidence="1">Peripheral membrane protein</topology>
    </subcellularLocation>
</comment>
<keyword evidence="6 10" id="KW-0067">ATP-binding</keyword>
<dbReference type="PANTHER" id="PTHR43297:SF2">
    <property type="entry name" value="DIPEPTIDE TRANSPORT ATP-BINDING PROTEIN DPPD"/>
    <property type="match status" value="1"/>
</dbReference>
<dbReference type="PROSITE" id="PS50893">
    <property type="entry name" value="ABC_TRANSPORTER_2"/>
    <property type="match status" value="1"/>
</dbReference>
<keyword evidence="5" id="KW-0547">Nucleotide-binding</keyword>
<gene>
    <name evidence="10" type="ORF">ACFO5X_06035</name>
</gene>
<evidence type="ECO:0000256" key="4">
    <source>
        <dbReference type="ARBA" id="ARBA00022475"/>
    </source>
</evidence>
<dbReference type="InterPro" id="IPR050388">
    <property type="entry name" value="ABC_Ni/Peptide_Import"/>
</dbReference>
<evidence type="ECO:0000256" key="5">
    <source>
        <dbReference type="ARBA" id="ARBA00022741"/>
    </source>
</evidence>
<evidence type="ECO:0000313" key="10">
    <source>
        <dbReference type="EMBL" id="MFC4668108.1"/>
    </source>
</evidence>
<sequence>MFELDRFSVAFDTATALREASLTISPGDRLGVVGESGSGKTMLALSLMGMAPDAAQVSGRLLIDGNDMASASESEWQRLRARKVAMIFQEPMSALNPLRRVGDTVADPLRIHLNMSNAQAEARALDLFREVGIPNPEARLRQFPHEMSGGQRQRVLIALALACDPALLIADEPTTALDANVKLRITHLLVRLAEQRGMALLFISHDLASVARATKDILVMYGGDIVERGPTQEVLKAPAHPYTRGLLGARPDPAPHQRGADGKRARLPTIPGTVPALHDLAPGCRFSGRCPIERPECATVRPAMRDLGHRSAACHALEVPA</sequence>
<feature type="domain" description="ABC transporter" evidence="9">
    <location>
        <begin position="2"/>
        <end position="247"/>
    </location>
</feature>
<feature type="compositionally biased region" description="Basic and acidic residues" evidence="8">
    <location>
        <begin position="253"/>
        <end position="264"/>
    </location>
</feature>
<dbReference type="InterPro" id="IPR013563">
    <property type="entry name" value="Oligopep_ABC_C"/>
</dbReference>